<evidence type="ECO:0000256" key="1">
    <source>
        <dbReference type="ARBA" id="ARBA00004123"/>
    </source>
</evidence>
<dbReference type="SMART" id="SM00338">
    <property type="entry name" value="BRLZ"/>
    <property type="match status" value="1"/>
</dbReference>
<evidence type="ECO:0000256" key="7">
    <source>
        <dbReference type="SAM" id="MobiDB-lite"/>
    </source>
</evidence>
<keyword evidence="10" id="KW-1185">Reference proteome</keyword>
<keyword evidence="6" id="KW-0175">Coiled coil</keyword>
<feature type="compositionally biased region" description="Polar residues" evidence="7">
    <location>
        <begin position="285"/>
        <end position="295"/>
    </location>
</feature>
<feature type="region of interest" description="Disordered" evidence="7">
    <location>
        <begin position="269"/>
        <end position="334"/>
    </location>
</feature>
<comment type="caution">
    <text evidence="9">The sequence shown here is derived from an EMBL/GenBank/DDBJ whole genome shotgun (WGS) entry which is preliminary data.</text>
</comment>
<evidence type="ECO:0000256" key="3">
    <source>
        <dbReference type="ARBA" id="ARBA00023125"/>
    </source>
</evidence>
<protein>
    <recommendedName>
        <fullName evidence="8">BZIP domain-containing protein</fullName>
    </recommendedName>
</protein>
<gene>
    <name evidence="9" type="ORF">CIPAW_07G152900</name>
</gene>
<feature type="region of interest" description="Disordered" evidence="7">
    <location>
        <begin position="30"/>
        <end position="106"/>
    </location>
</feature>
<evidence type="ECO:0000256" key="4">
    <source>
        <dbReference type="ARBA" id="ARBA00023163"/>
    </source>
</evidence>
<feature type="compositionally biased region" description="Low complexity" evidence="7">
    <location>
        <begin position="86"/>
        <end position="106"/>
    </location>
</feature>
<sequence length="577" mass="63241">MGGADDSGSAMQVELQSAFGLKPKNQLDVQNFNASQMGFPVRHLPQNSSPGGSENGNKRSGIPPSHPNNTASSPQFPQFMGSRPASRQQPGSQSLSPGPSHSRSLSQPTFFALDNLLPPLSPLPYREPSMSSLSDPISTDLSMEESAVNSHSLPLPLPVNGHNAFRVGEGLPPRRGHRRSNSDSIPLGFSAMIQSSPQLIPIGSRGVLDRSVSVRENSGVDKPIQLMMKGELKRDRDGNNIADGTAEGKSEGETVDDLFNEIMNLDNIDKMNSSGTEEKDMDSRVSGSKTNGCDSSDNEVESRVNGYPNSSSVANENREGKRIAGGDTKPTVRHNRSVSMDSYIGNLHFDDESAKLPPIGTRMGQHLPISPIDGNANKFCVEFGNGHFSEAELEKIRENAKLSEIASSDPKRAKRVLANRLSAARSKERKMRYTADLEQKAQTLQTENTTLSNELTKLQRESLALKSENNELKFRLQAMEQESKLKNALNEALTTEVQHLRLTAAECGGEGYLADCMAQQLSINQQVFQLQHPLQTQLYHLQQQQHVLQHQAQLQPHHNGLQPQLQNDDAAEQERKP</sequence>
<dbReference type="Pfam" id="PF00170">
    <property type="entry name" value="bZIP_1"/>
    <property type="match status" value="1"/>
</dbReference>
<dbReference type="EMBL" id="CM031815">
    <property type="protein sequence ID" value="KAG6648518.1"/>
    <property type="molecule type" value="Genomic_DNA"/>
</dbReference>
<evidence type="ECO:0000259" key="8">
    <source>
        <dbReference type="PROSITE" id="PS50217"/>
    </source>
</evidence>
<dbReference type="PANTHER" id="PTHR13690:SF105">
    <property type="entry name" value="TRANSCRIPTION FACTOR POSF21-RELATED"/>
    <property type="match status" value="1"/>
</dbReference>
<keyword evidence="5" id="KW-0539">Nucleus</keyword>
<dbReference type="InterPro" id="IPR044759">
    <property type="entry name" value="bZIP_RF2"/>
</dbReference>
<keyword evidence="3" id="KW-0238">DNA-binding</keyword>
<evidence type="ECO:0000256" key="5">
    <source>
        <dbReference type="ARBA" id="ARBA00023242"/>
    </source>
</evidence>
<evidence type="ECO:0000313" key="9">
    <source>
        <dbReference type="EMBL" id="KAG6648517.1"/>
    </source>
</evidence>
<evidence type="ECO:0000313" key="10">
    <source>
        <dbReference type="Proteomes" id="UP000811609"/>
    </source>
</evidence>
<feature type="domain" description="BZIP" evidence="8">
    <location>
        <begin position="409"/>
        <end position="472"/>
    </location>
</feature>
<name>A0A8T1Q3C9_CARIL</name>
<feature type="compositionally biased region" description="Polar residues" evidence="7">
    <location>
        <begin position="67"/>
        <end position="76"/>
    </location>
</feature>
<reference evidence="9" key="1">
    <citation type="submission" date="2020-12" db="EMBL/GenBank/DDBJ databases">
        <title>WGS assembly of Carya illinoinensis cv. Pawnee.</title>
        <authorList>
            <person name="Platts A."/>
            <person name="Shu S."/>
            <person name="Wright S."/>
            <person name="Barry K."/>
            <person name="Edger P."/>
            <person name="Pires J.C."/>
            <person name="Schmutz J."/>
        </authorList>
    </citation>
    <scope>NUCLEOTIDE SEQUENCE</scope>
    <source>
        <tissue evidence="9">Leaf</tissue>
    </source>
</reference>
<feature type="coiled-coil region" evidence="6">
    <location>
        <begin position="434"/>
        <end position="496"/>
    </location>
</feature>
<dbReference type="GO" id="GO:0005634">
    <property type="term" value="C:nucleus"/>
    <property type="evidence" value="ECO:0007669"/>
    <property type="project" value="UniProtKB-SubCell"/>
</dbReference>
<feature type="region of interest" description="Disordered" evidence="7">
    <location>
        <begin position="235"/>
        <end position="254"/>
    </location>
</feature>
<dbReference type="EMBL" id="CM031815">
    <property type="protein sequence ID" value="KAG6648519.1"/>
    <property type="molecule type" value="Genomic_DNA"/>
</dbReference>
<evidence type="ECO:0000256" key="6">
    <source>
        <dbReference type="SAM" id="Coils"/>
    </source>
</evidence>
<dbReference type="AlphaFoldDB" id="A0A8T1Q3C9"/>
<accession>A0A8T1Q3C9</accession>
<dbReference type="InterPro" id="IPR004827">
    <property type="entry name" value="bZIP"/>
</dbReference>
<comment type="subcellular location">
    <subcellularLocation>
        <location evidence="1">Nucleus</location>
    </subcellularLocation>
</comment>
<dbReference type="CDD" id="cd14703">
    <property type="entry name" value="bZIP_plant_RF2"/>
    <property type="match status" value="1"/>
</dbReference>
<evidence type="ECO:0000256" key="2">
    <source>
        <dbReference type="ARBA" id="ARBA00023015"/>
    </source>
</evidence>
<organism evidence="9 10">
    <name type="scientific">Carya illinoinensis</name>
    <name type="common">Pecan</name>
    <dbReference type="NCBI Taxonomy" id="32201"/>
    <lineage>
        <taxon>Eukaryota</taxon>
        <taxon>Viridiplantae</taxon>
        <taxon>Streptophyta</taxon>
        <taxon>Embryophyta</taxon>
        <taxon>Tracheophyta</taxon>
        <taxon>Spermatophyta</taxon>
        <taxon>Magnoliopsida</taxon>
        <taxon>eudicotyledons</taxon>
        <taxon>Gunneridae</taxon>
        <taxon>Pentapetalae</taxon>
        <taxon>rosids</taxon>
        <taxon>fabids</taxon>
        <taxon>Fagales</taxon>
        <taxon>Juglandaceae</taxon>
        <taxon>Carya</taxon>
    </lineage>
</organism>
<dbReference type="GO" id="GO:0003700">
    <property type="term" value="F:DNA-binding transcription factor activity"/>
    <property type="evidence" value="ECO:0007669"/>
    <property type="project" value="InterPro"/>
</dbReference>
<proteinExistence type="predicted"/>
<dbReference type="PANTHER" id="PTHR13690">
    <property type="entry name" value="TRANSCRIPTION FACTOR POSF21-RELATED"/>
    <property type="match status" value="1"/>
</dbReference>
<keyword evidence="2" id="KW-0805">Transcription regulation</keyword>
<keyword evidence="4" id="KW-0804">Transcription</keyword>
<dbReference type="Proteomes" id="UP000811609">
    <property type="component" value="Chromosome 7"/>
</dbReference>
<dbReference type="GO" id="GO:0003677">
    <property type="term" value="F:DNA binding"/>
    <property type="evidence" value="ECO:0007669"/>
    <property type="project" value="UniProtKB-KW"/>
</dbReference>
<dbReference type="PROSITE" id="PS50217">
    <property type="entry name" value="BZIP"/>
    <property type="match status" value="1"/>
</dbReference>
<dbReference type="EMBL" id="CM031815">
    <property type="protein sequence ID" value="KAG6648517.1"/>
    <property type="molecule type" value="Genomic_DNA"/>
</dbReference>